<evidence type="ECO:0000313" key="8">
    <source>
        <dbReference type="Proteomes" id="UP000447873"/>
    </source>
</evidence>
<dbReference type="InterPro" id="IPR010334">
    <property type="entry name" value="Dcp1"/>
</dbReference>
<dbReference type="PANTHER" id="PTHR16290:SF0">
    <property type="entry name" value="DECAPPING PROTEIN 1, ISOFORM A"/>
    <property type="match status" value="1"/>
</dbReference>
<dbReference type="Pfam" id="PF06058">
    <property type="entry name" value="DCP1"/>
    <property type="match status" value="1"/>
</dbReference>
<evidence type="ECO:0000256" key="1">
    <source>
        <dbReference type="ARBA" id="ARBA00004496"/>
    </source>
</evidence>
<dbReference type="GO" id="GO:0006397">
    <property type="term" value="P:mRNA processing"/>
    <property type="evidence" value="ECO:0007669"/>
    <property type="project" value="UniProtKB-KW"/>
</dbReference>
<dbReference type="GO" id="GO:0000290">
    <property type="term" value="P:deadenylation-dependent decapping of nuclear-transcribed mRNA"/>
    <property type="evidence" value="ECO:0007669"/>
    <property type="project" value="InterPro"/>
</dbReference>
<dbReference type="EMBL" id="WNWS01000044">
    <property type="protein sequence ID" value="KAE9985002.1"/>
    <property type="molecule type" value="Genomic_DNA"/>
</dbReference>
<organism evidence="7 8">
    <name type="scientific">Venturia inaequalis</name>
    <name type="common">Apple scab fungus</name>
    <dbReference type="NCBI Taxonomy" id="5025"/>
    <lineage>
        <taxon>Eukaryota</taxon>
        <taxon>Fungi</taxon>
        <taxon>Dikarya</taxon>
        <taxon>Ascomycota</taxon>
        <taxon>Pezizomycotina</taxon>
        <taxon>Dothideomycetes</taxon>
        <taxon>Pleosporomycetidae</taxon>
        <taxon>Venturiales</taxon>
        <taxon>Venturiaceae</taxon>
        <taxon>Venturia</taxon>
    </lineage>
</organism>
<evidence type="ECO:0000256" key="5">
    <source>
        <dbReference type="SAM" id="MobiDB-lite"/>
    </source>
</evidence>
<keyword evidence="4" id="KW-0507">mRNA processing</keyword>
<proteinExistence type="inferred from homology"/>
<dbReference type="EMBL" id="WNWQ01000978">
    <property type="protein sequence ID" value="KAE9962728.1"/>
    <property type="molecule type" value="Genomic_DNA"/>
</dbReference>
<keyword evidence="3" id="KW-0963">Cytoplasm</keyword>
<gene>
    <name evidence="6" type="ORF">BLS_010080</name>
    <name evidence="7" type="ORF">EG328_007992</name>
</gene>
<dbReference type="GO" id="GO:0031087">
    <property type="term" value="P:deadenylation-independent decapping of nuclear-transcribed mRNA"/>
    <property type="evidence" value="ECO:0007669"/>
    <property type="project" value="TreeGrafter"/>
</dbReference>
<dbReference type="SUPFAM" id="SSF50729">
    <property type="entry name" value="PH domain-like"/>
    <property type="match status" value="1"/>
</dbReference>
<name>A0A8H3Z960_VENIN</name>
<evidence type="ECO:0000256" key="2">
    <source>
        <dbReference type="ARBA" id="ARBA00008778"/>
    </source>
</evidence>
<dbReference type="PANTHER" id="PTHR16290">
    <property type="entry name" value="TRANSCRIPTION FACTOR SMIF DECAPPING ENZYME DCP1"/>
    <property type="match status" value="1"/>
</dbReference>
<feature type="compositionally biased region" description="Low complexity" evidence="5">
    <location>
        <begin position="13"/>
        <end position="26"/>
    </location>
</feature>
<feature type="region of interest" description="Disordered" evidence="5">
    <location>
        <begin position="257"/>
        <end position="296"/>
    </location>
</feature>
<dbReference type="InterPro" id="IPR011993">
    <property type="entry name" value="PH-like_dom_sf"/>
</dbReference>
<dbReference type="GO" id="GO:0003729">
    <property type="term" value="F:mRNA binding"/>
    <property type="evidence" value="ECO:0007669"/>
    <property type="project" value="TreeGrafter"/>
</dbReference>
<dbReference type="GO" id="GO:0000932">
    <property type="term" value="C:P-body"/>
    <property type="evidence" value="ECO:0007669"/>
    <property type="project" value="TreeGrafter"/>
</dbReference>
<feature type="compositionally biased region" description="Basic residues" evidence="5">
    <location>
        <begin position="456"/>
        <end position="467"/>
    </location>
</feature>
<dbReference type="Gene3D" id="2.30.29.30">
    <property type="entry name" value="Pleckstrin-homology domain (PH domain)/Phosphotyrosine-binding domain (PTB)"/>
    <property type="match status" value="1"/>
</dbReference>
<feature type="region of interest" description="Disordered" evidence="5">
    <location>
        <begin position="201"/>
        <end position="222"/>
    </location>
</feature>
<feature type="compositionally biased region" description="Acidic residues" evidence="5">
    <location>
        <begin position="209"/>
        <end position="218"/>
    </location>
</feature>
<feature type="compositionally biased region" description="Polar residues" evidence="5">
    <location>
        <begin position="431"/>
        <end position="443"/>
    </location>
</feature>
<comment type="similarity">
    <text evidence="2">Belongs to the DCP1 family.</text>
</comment>
<feature type="compositionally biased region" description="Basic residues" evidence="5">
    <location>
        <begin position="1"/>
        <end position="12"/>
    </location>
</feature>
<reference evidence="7 8" key="1">
    <citation type="submission" date="2018-12" db="EMBL/GenBank/DDBJ databases">
        <title>Venturia inaequalis Genome Resource.</title>
        <authorList>
            <person name="Lichtner F.J."/>
        </authorList>
    </citation>
    <scope>NUCLEOTIDE SEQUENCE [LARGE SCALE GENOMIC DNA]</scope>
    <source>
        <strain evidence="7 8">120213</strain>
        <strain evidence="6">Bline_iso_100314</strain>
    </source>
</reference>
<evidence type="ECO:0000256" key="4">
    <source>
        <dbReference type="ARBA" id="ARBA00022664"/>
    </source>
</evidence>
<dbReference type="Proteomes" id="UP000433883">
    <property type="component" value="Unassembled WGS sequence"/>
</dbReference>
<evidence type="ECO:0000313" key="7">
    <source>
        <dbReference type="EMBL" id="KAE9985002.1"/>
    </source>
</evidence>
<accession>A0A8H3Z960</accession>
<feature type="compositionally biased region" description="Polar residues" evidence="5">
    <location>
        <begin position="257"/>
        <end position="280"/>
    </location>
</feature>
<feature type="region of interest" description="Disordered" evidence="5">
    <location>
        <begin position="1"/>
        <end position="26"/>
    </location>
</feature>
<dbReference type="Proteomes" id="UP000447873">
    <property type="component" value="Unassembled WGS sequence"/>
</dbReference>
<evidence type="ECO:0000313" key="6">
    <source>
        <dbReference type="EMBL" id="KAE9962728.1"/>
    </source>
</evidence>
<comment type="caution">
    <text evidence="7">The sequence shown here is derived from an EMBL/GenBank/DDBJ whole genome shotgun (WGS) entry which is preliminary data.</text>
</comment>
<feature type="region of interest" description="Disordered" evidence="5">
    <location>
        <begin position="336"/>
        <end position="470"/>
    </location>
</feature>
<dbReference type="GO" id="GO:0008047">
    <property type="term" value="F:enzyme activator activity"/>
    <property type="evidence" value="ECO:0007669"/>
    <property type="project" value="InterPro"/>
</dbReference>
<comment type="subcellular location">
    <subcellularLocation>
        <location evidence="1">Cytoplasm</location>
    </subcellularLocation>
</comment>
<protein>
    <submittedName>
        <fullName evidence="7">Uncharacterized protein</fullName>
    </submittedName>
</protein>
<evidence type="ECO:0000256" key="3">
    <source>
        <dbReference type="ARBA" id="ARBA00022490"/>
    </source>
</evidence>
<dbReference type="AlphaFoldDB" id="A0A8H3Z960"/>
<sequence>MAAPQRKTKRRNNQAQPQAQYQPHQQNQYYQQVAGYEIDHQEHQPSTMARSNDQINISVLRRHWPDINTILSTAPYAELYIFLPEEQKWEKAGKGGTLFVCTLLSPDPDILRYSVVILNRKGLDNFASEIKTTDDVELTKDMIYVKGDGEDESIYGLWIHAEPNTSTEQTRLLNVEKIMECAAAAEASRKSALERIAKEERLRERMQDEEQEEREEDYGNTTEALEVEEEHLSAPIGKQLSVTQLFDSQRVQDSGFNVHNHQSSRQPLTYPSGHAQTGTYYTREGGPDLSSQQIEDNRDPKVMEELEDLTPPAAPAQVLTPQFQTAPDTDFFRSGPKFTPVQEQNGHGAGHGVSVNGPTARVSLRSSKPNLSPKLLQSRRERQNSGASPLAMLGIGKLRPNRAPKERPTGAKGFNNEPPVRPRGRPRKLSRMSSQQAVMSSQDLPDYIPSQPPIKRPPKRVKRTKGPKSHELSSFEQLPLELLEKIFLDSLNPTLPLCSRHLESQLSRDLLKYELTMNILCRRRDELGDAERGRLLACRFFTWEYIVRFTQWAHKQGISIEGLDDYPFLSASERSIMTYEERLDEHLESLRDDQGCIPFNHRIVFQEEFPPIDEAFPHLAGLKNIAIPEKILHGPWNDDAIRFLRLMVLSWCTLDWLGTSAGEVAMQGTFDAIRNGEKEVLTYFFHTSTVNVVPTTSMLRTAVVDADCDLGTVYQILSGSSDMAADRCIDVMDVDIWHWIDAAKRKGDSRAERLTKMLREKAQKDTLEAADYDELWSKYREPQENVSKEFAAQAVTQT</sequence>